<dbReference type="GO" id="GO:0005783">
    <property type="term" value="C:endoplasmic reticulum"/>
    <property type="evidence" value="ECO:0007669"/>
    <property type="project" value="TreeGrafter"/>
</dbReference>
<keyword evidence="9" id="KW-1185">Reference proteome</keyword>
<dbReference type="OrthoDB" id="506011at2759"/>
<feature type="transmembrane region" description="Helical" evidence="6">
    <location>
        <begin position="121"/>
        <end position="140"/>
    </location>
</feature>
<dbReference type="Proteomes" id="UP000838412">
    <property type="component" value="Chromosome 16"/>
</dbReference>
<evidence type="ECO:0000256" key="5">
    <source>
        <dbReference type="PROSITE-ProRule" id="PRU00205"/>
    </source>
</evidence>
<evidence type="ECO:0000313" key="9">
    <source>
        <dbReference type="Proteomes" id="UP000838412"/>
    </source>
</evidence>
<feature type="transmembrane region" description="Helical" evidence="6">
    <location>
        <begin position="92"/>
        <end position="109"/>
    </location>
</feature>
<gene>
    <name evidence="8" type="primary">TMEM56</name>
    <name evidence="8" type="ORF">BLAG_LOCUS9057</name>
</gene>
<dbReference type="InterPro" id="IPR006634">
    <property type="entry name" value="TLC-dom"/>
</dbReference>
<dbReference type="PROSITE" id="PS50922">
    <property type="entry name" value="TLC"/>
    <property type="match status" value="1"/>
</dbReference>
<evidence type="ECO:0000256" key="3">
    <source>
        <dbReference type="ARBA" id="ARBA00022989"/>
    </source>
</evidence>
<proteinExistence type="predicted"/>
<feature type="transmembrane region" description="Helical" evidence="6">
    <location>
        <begin position="250"/>
        <end position="270"/>
    </location>
</feature>
<reference evidence="8" key="1">
    <citation type="submission" date="2022-01" db="EMBL/GenBank/DDBJ databases">
        <authorList>
            <person name="Braso-Vives M."/>
        </authorList>
    </citation>
    <scope>NUCLEOTIDE SEQUENCE</scope>
</reference>
<dbReference type="Pfam" id="PF03798">
    <property type="entry name" value="TRAM_LAG1_CLN8"/>
    <property type="match status" value="1"/>
</dbReference>
<keyword evidence="2 5" id="KW-0812">Transmembrane</keyword>
<feature type="transmembrane region" description="Helical" evidence="6">
    <location>
        <begin position="370"/>
        <end position="390"/>
    </location>
</feature>
<dbReference type="InterPro" id="IPR050846">
    <property type="entry name" value="TLCD"/>
</dbReference>
<feature type="transmembrane region" description="Helical" evidence="6">
    <location>
        <begin position="51"/>
        <end position="72"/>
    </location>
</feature>
<feature type="domain" description="TLC" evidence="7">
    <location>
        <begin position="43"/>
        <end position="235"/>
    </location>
</feature>
<evidence type="ECO:0000256" key="6">
    <source>
        <dbReference type="SAM" id="Phobius"/>
    </source>
</evidence>
<dbReference type="AlphaFoldDB" id="A0A8K0EFV3"/>
<organism evidence="8 9">
    <name type="scientific">Branchiostoma lanceolatum</name>
    <name type="common">Common lancelet</name>
    <name type="synonym">Amphioxus lanceolatum</name>
    <dbReference type="NCBI Taxonomy" id="7740"/>
    <lineage>
        <taxon>Eukaryota</taxon>
        <taxon>Metazoa</taxon>
        <taxon>Chordata</taxon>
        <taxon>Cephalochordata</taxon>
        <taxon>Leptocardii</taxon>
        <taxon>Amphioxiformes</taxon>
        <taxon>Branchiostomatidae</taxon>
        <taxon>Branchiostoma</taxon>
    </lineage>
</organism>
<evidence type="ECO:0000313" key="8">
    <source>
        <dbReference type="EMBL" id="CAH1247372.1"/>
    </source>
</evidence>
<dbReference type="GO" id="GO:0016020">
    <property type="term" value="C:membrane"/>
    <property type="evidence" value="ECO:0007669"/>
    <property type="project" value="UniProtKB-SubCell"/>
</dbReference>
<sequence>MELELSHLLTAAGSFLGMLMIYRFVSPRVVPLWFPAYNALPWEKQIQVNEIFMAGSHSIVVCISSWAAYFTVEELKPTTLWYNCAITRHTSAFFWGYSLADLLLMICHPHFGDVYFLMHHVVSLISGFLGMANTSIPYYVNVFLMMELTNPFVNFRFMLKALGYPEKSLLFSCTGVLIFITWWVARLAFIPIYAYHVTQLVITGEFFKIELPMQLCSVLGYVFFTVLNLAWFRIIKTNLPWFCFSMQIELPMQLCSVLGYVFFTVLNLAWFRIMKTNLPWFCFSMQIELPMQLCSVLGYVFFTVLNLAWFRIMKTNLPWFCFSMQIELPMQLCSVLGYVFFTVLNLAWFRIMKTNLPWFCFSMQIELPMQLCSVLGYVFFTVLNLAWFRIMKTNLPWFCVSMQIELPMQLCSVLGYVFFTVLNLAWFRIILKLFKREIRGLMERGQEYSKRAQIETNSKKGG</sequence>
<dbReference type="PANTHER" id="PTHR13439">
    <property type="entry name" value="CT120 PROTEIN"/>
    <property type="match status" value="1"/>
</dbReference>
<name>A0A8K0EFV3_BRALA</name>
<feature type="transmembrane region" description="Helical" evidence="6">
    <location>
        <begin position="215"/>
        <end position="235"/>
    </location>
</feature>
<keyword evidence="4 5" id="KW-0472">Membrane</keyword>
<protein>
    <submittedName>
        <fullName evidence="8">TMEM56 protein</fullName>
    </submittedName>
</protein>
<feature type="transmembrane region" description="Helical" evidence="6">
    <location>
        <begin position="6"/>
        <end position="25"/>
    </location>
</feature>
<comment type="subcellular location">
    <subcellularLocation>
        <location evidence="1">Membrane</location>
        <topology evidence="1">Multi-pass membrane protein</topology>
    </subcellularLocation>
</comment>
<accession>A0A8K0EFV3</accession>
<evidence type="ECO:0000259" key="7">
    <source>
        <dbReference type="PROSITE" id="PS50922"/>
    </source>
</evidence>
<keyword evidence="3 6" id="KW-1133">Transmembrane helix</keyword>
<feature type="transmembrane region" description="Helical" evidence="6">
    <location>
        <begin position="410"/>
        <end position="431"/>
    </location>
</feature>
<dbReference type="EMBL" id="OV696701">
    <property type="protein sequence ID" value="CAH1247372.1"/>
    <property type="molecule type" value="Genomic_DNA"/>
</dbReference>
<evidence type="ECO:0000256" key="2">
    <source>
        <dbReference type="ARBA" id="ARBA00022692"/>
    </source>
</evidence>
<dbReference type="PANTHER" id="PTHR13439:SF0">
    <property type="entry name" value="TOPOISOMERASE I DAMAGE AFFECTED PROTEIN 4"/>
    <property type="match status" value="1"/>
</dbReference>
<feature type="transmembrane region" description="Helical" evidence="6">
    <location>
        <begin position="169"/>
        <end position="194"/>
    </location>
</feature>
<feature type="transmembrane region" description="Helical" evidence="6">
    <location>
        <begin position="291"/>
        <end position="309"/>
    </location>
</feature>
<feature type="transmembrane region" description="Helical" evidence="6">
    <location>
        <begin position="329"/>
        <end position="349"/>
    </location>
</feature>
<evidence type="ECO:0000256" key="4">
    <source>
        <dbReference type="ARBA" id="ARBA00023136"/>
    </source>
</evidence>
<dbReference type="GO" id="GO:0055088">
    <property type="term" value="P:lipid homeostasis"/>
    <property type="evidence" value="ECO:0007669"/>
    <property type="project" value="TreeGrafter"/>
</dbReference>
<evidence type="ECO:0000256" key="1">
    <source>
        <dbReference type="ARBA" id="ARBA00004141"/>
    </source>
</evidence>